<proteinExistence type="predicted"/>
<dbReference type="InterPro" id="IPR015424">
    <property type="entry name" value="PyrdxlP-dep_Trfase"/>
</dbReference>
<evidence type="ECO:0000313" key="3">
    <source>
        <dbReference type="EMBL" id="MBM3223953.1"/>
    </source>
</evidence>
<comment type="caution">
    <text evidence="3">The sequence shown here is derived from an EMBL/GenBank/DDBJ whole genome shotgun (WGS) entry which is preliminary data.</text>
</comment>
<dbReference type="Gene3D" id="3.90.1150.70">
    <property type="match status" value="1"/>
</dbReference>
<evidence type="ECO:0000256" key="1">
    <source>
        <dbReference type="SAM" id="MobiDB-lite"/>
    </source>
</evidence>
<reference evidence="3" key="1">
    <citation type="submission" date="2019-03" db="EMBL/GenBank/DDBJ databases">
        <title>Lake Tanganyika Metagenome-Assembled Genomes (MAGs).</title>
        <authorList>
            <person name="Tran P."/>
        </authorList>
    </citation>
    <scope>NUCLEOTIDE SEQUENCE</scope>
    <source>
        <strain evidence="3">K_DeepCast_65m_m2_066</strain>
    </source>
</reference>
<feature type="domain" description="UPF0425" evidence="2">
    <location>
        <begin position="348"/>
        <end position="377"/>
    </location>
</feature>
<evidence type="ECO:0000313" key="4">
    <source>
        <dbReference type="Proteomes" id="UP000712673"/>
    </source>
</evidence>
<sequence>MMPMDTHTAPGDVQRPPAYGYGTVLTDPAAEAQKSTQGRRMIQERVAALGKESIYNLTGLVRTFPLQPEDLPALENQFTYYTHFLGRAETLALRYLGAQPERHSAVLCNRVSAAMLAIMLGTLQPGERVLSLVPQGRSHPSIQQAVEVMGATFHEVQGLAALERAMQHHTWRMLAITPLTPSMYHIPAADVGRAIALAREAGQLVFVDDAHMMSRSVFYDEPVAFGLGDIDVAVWSLDKHVPGPRGAAIVGRQEVMQGIMAQVFQFGLEAQSGHYVAMLRGMEAFDPEPIRQAGRLALTLYEKLAPRYGHRVYQGGPGVSFAADDFSEVVYARAGTRQTVLVPAEIAITGCFLLLKHYGIITIPITGYPGAAPTLRLMMHPDGGRLGLENLVTALDETVQRTAELLHKPEAVRALLLGDA</sequence>
<dbReference type="SUPFAM" id="SSF53383">
    <property type="entry name" value="PLP-dependent transferases"/>
    <property type="match status" value="1"/>
</dbReference>
<dbReference type="InterPro" id="IPR055177">
    <property type="entry name" value="UPF0425_MJ0158-like_C"/>
</dbReference>
<evidence type="ECO:0000259" key="2">
    <source>
        <dbReference type="Pfam" id="PF22583"/>
    </source>
</evidence>
<dbReference type="Gene3D" id="3.40.640.10">
    <property type="entry name" value="Type I PLP-dependent aspartate aminotransferase-like (Major domain)"/>
    <property type="match status" value="1"/>
</dbReference>
<dbReference type="InterPro" id="IPR015421">
    <property type="entry name" value="PyrdxlP-dep_Trfase_major"/>
</dbReference>
<gene>
    <name evidence="3" type="ORF">FJZ47_09150</name>
</gene>
<dbReference type="EMBL" id="VGLS01000230">
    <property type="protein sequence ID" value="MBM3223953.1"/>
    <property type="molecule type" value="Genomic_DNA"/>
</dbReference>
<dbReference type="Proteomes" id="UP000712673">
    <property type="component" value="Unassembled WGS sequence"/>
</dbReference>
<feature type="region of interest" description="Disordered" evidence="1">
    <location>
        <begin position="1"/>
        <end position="20"/>
    </location>
</feature>
<dbReference type="Pfam" id="PF22583">
    <property type="entry name" value="UPF0425_C"/>
    <property type="match status" value="1"/>
</dbReference>
<dbReference type="AlphaFoldDB" id="A0A937VZD9"/>
<organism evidence="3 4">
    <name type="scientific">Tectimicrobiota bacterium</name>
    <dbReference type="NCBI Taxonomy" id="2528274"/>
    <lineage>
        <taxon>Bacteria</taxon>
        <taxon>Pseudomonadati</taxon>
        <taxon>Nitrospinota/Tectimicrobiota group</taxon>
        <taxon>Candidatus Tectimicrobiota</taxon>
    </lineage>
</organism>
<protein>
    <recommendedName>
        <fullName evidence="2">UPF0425 domain-containing protein</fullName>
    </recommendedName>
</protein>
<name>A0A937VZD9_UNCTE</name>
<accession>A0A937VZD9</accession>